<organism evidence="11 13">
    <name type="scientific">Plasmodiophora brassicae</name>
    <name type="common">Clubroot disease agent</name>
    <dbReference type="NCBI Taxonomy" id="37360"/>
    <lineage>
        <taxon>Eukaryota</taxon>
        <taxon>Sar</taxon>
        <taxon>Rhizaria</taxon>
        <taxon>Endomyxa</taxon>
        <taxon>Phytomyxea</taxon>
        <taxon>Plasmodiophorida</taxon>
        <taxon>Plasmodiophoridae</taxon>
        <taxon>Plasmodiophora</taxon>
    </lineage>
</organism>
<dbReference type="AlphaFoldDB" id="A0A0G4IUY0"/>
<evidence type="ECO:0000256" key="9">
    <source>
        <dbReference type="ARBA" id="ARBA00023160"/>
    </source>
</evidence>
<evidence type="ECO:0000256" key="8">
    <source>
        <dbReference type="ARBA" id="ARBA00023136"/>
    </source>
</evidence>
<evidence type="ECO:0000256" key="10">
    <source>
        <dbReference type="RuleBase" id="RU361115"/>
    </source>
</evidence>
<keyword evidence="9 10" id="KW-0275">Fatty acid biosynthesis</keyword>
<dbReference type="Proteomes" id="UP000039324">
    <property type="component" value="Unassembled WGS sequence"/>
</dbReference>
<feature type="transmembrane region" description="Helical" evidence="10">
    <location>
        <begin position="230"/>
        <end position="250"/>
    </location>
</feature>
<keyword evidence="7 10" id="KW-0443">Lipid metabolism</keyword>
<evidence type="ECO:0000256" key="5">
    <source>
        <dbReference type="ARBA" id="ARBA00022832"/>
    </source>
</evidence>
<comment type="similarity">
    <text evidence="10">Belongs to the ELO family.</text>
</comment>
<feature type="transmembrane region" description="Helical" evidence="10">
    <location>
        <begin position="48"/>
        <end position="71"/>
    </location>
</feature>
<evidence type="ECO:0000256" key="3">
    <source>
        <dbReference type="ARBA" id="ARBA00022679"/>
    </source>
</evidence>
<sequence length="279" mass="31145">MMIAYIDVAAARIVHVLRPWTAVMLLSVAYVVVSTIACRITPKALTPIASVIASLHMVALSFASGALIVVIGQEMSKLGPWSIFASLCDPGNLLWETGAMARIQNLNLVLKLMELHHTVWMSMSGRKNHATQFQLFHNVVLLWMCWLQLGPNGAPVQWLPILMNSVVHVFMYLCMYQVYRGGRAPFFSRLPVFQFVQGMLTSVAILAVMTSRVLHDFVDPVIFERCGGSWKAIGLTASLGMCYPLGYLVLHKPDTDSWIAERGLGLFFHVGRDLRQKQE</sequence>
<evidence type="ECO:0000256" key="7">
    <source>
        <dbReference type="ARBA" id="ARBA00023098"/>
    </source>
</evidence>
<dbReference type="GO" id="GO:0019367">
    <property type="term" value="P:fatty acid elongation, saturated fatty acid"/>
    <property type="evidence" value="ECO:0007669"/>
    <property type="project" value="TreeGrafter"/>
</dbReference>
<dbReference type="Proteomes" id="UP000290189">
    <property type="component" value="Unassembled WGS sequence"/>
</dbReference>
<evidence type="ECO:0000313" key="14">
    <source>
        <dbReference type="Proteomes" id="UP000290189"/>
    </source>
</evidence>
<evidence type="ECO:0000256" key="1">
    <source>
        <dbReference type="ARBA" id="ARBA00004141"/>
    </source>
</evidence>
<keyword evidence="3 10" id="KW-0808">Transferase</keyword>
<dbReference type="EC" id="2.3.1.-" evidence="10"/>
<evidence type="ECO:0000256" key="6">
    <source>
        <dbReference type="ARBA" id="ARBA00022989"/>
    </source>
</evidence>
<protein>
    <recommendedName>
        <fullName evidence="10">Elongation of fatty acids protein</fullName>
        <ecNumber evidence="10">2.3.1.-</ecNumber>
    </recommendedName>
</protein>
<dbReference type="STRING" id="37360.A0A0G4IUY0"/>
<reference evidence="11 13" key="1">
    <citation type="submission" date="2015-02" db="EMBL/GenBank/DDBJ databases">
        <authorList>
            <person name="Chooi Y.-H."/>
        </authorList>
    </citation>
    <scope>NUCLEOTIDE SEQUENCE [LARGE SCALE GENOMIC DNA]</scope>
    <source>
        <strain evidence="11">E3</strain>
    </source>
</reference>
<feature type="transmembrane region" description="Helical" evidence="10">
    <location>
        <begin position="20"/>
        <end position="42"/>
    </location>
</feature>
<dbReference type="EMBL" id="CDSF01000089">
    <property type="protein sequence ID" value="CEO99098.1"/>
    <property type="molecule type" value="Genomic_DNA"/>
</dbReference>
<comment type="catalytic activity">
    <reaction evidence="10">
        <text>an acyl-CoA + malonyl-CoA + H(+) = a 3-oxoacyl-CoA + CO2 + CoA</text>
        <dbReference type="Rhea" id="RHEA:50252"/>
        <dbReference type="ChEBI" id="CHEBI:15378"/>
        <dbReference type="ChEBI" id="CHEBI:16526"/>
        <dbReference type="ChEBI" id="CHEBI:57287"/>
        <dbReference type="ChEBI" id="CHEBI:57384"/>
        <dbReference type="ChEBI" id="CHEBI:58342"/>
        <dbReference type="ChEBI" id="CHEBI:90726"/>
    </reaction>
    <physiologicalReaction direction="left-to-right" evidence="10">
        <dbReference type="Rhea" id="RHEA:50253"/>
    </physiologicalReaction>
</comment>
<keyword evidence="13" id="KW-1185">Reference proteome</keyword>
<dbReference type="GO" id="GO:0042761">
    <property type="term" value="P:very long-chain fatty acid biosynthetic process"/>
    <property type="evidence" value="ECO:0007669"/>
    <property type="project" value="TreeGrafter"/>
</dbReference>
<evidence type="ECO:0000313" key="11">
    <source>
        <dbReference type="EMBL" id="CEO99098.1"/>
    </source>
</evidence>
<gene>
    <name evidence="11" type="ORF">PBRA_007212</name>
    <name evidence="12" type="ORF">PLBR_LOCUS5864</name>
</gene>
<keyword evidence="2 10" id="KW-0444">Lipid biosynthesis</keyword>
<dbReference type="GO" id="GO:0034625">
    <property type="term" value="P:fatty acid elongation, monounsaturated fatty acid"/>
    <property type="evidence" value="ECO:0007669"/>
    <property type="project" value="TreeGrafter"/>
</dbReference>
<dbReference type="PANTHER" id="PTHR11157">
    <property type="entry name" value="FATTY ACID ACYL TRANSFERASE-RELATED"/>
    <property type="match status" value="1"/>
</dbReference>
<evidence type="ECO:0000256" key="4">
    <source>
        <dbReference type="ARBA" id="ARBA00022692"/>
    </source>
</evidence>
<keyword evidence="4 10" id="KW-0812">Transmembrane</keyword>
<dbReference type="Pfam" id="PF01151">
    <property type="entry name" value="ELO"/>
    <property type="match status" value="1"/>
</dbReference>
<evidence type="ECO:0000313" key="12">
    <source>
        <dbReference type="EMBL" id="SPQ98649.1"/>
    </source>
</evidence>
<dbReference type="InterPro" id="IPR002076">
    <property type="entry name" value="ELO_fam"/>
</dbReference>
<dbReference type="GO" id="GO:0005789">
    <property type="term" value="C:endoplasmic reticulum membrane"/>
    <property type="evidence" value="ECO:0007669"/>
    <property type="project" value="TreeGrafter"/>
</dbReference>
<dbReference type="OrthoDB" id="434092at2759"/>
<dbReference type="GO" id="GO:0009922">
    <property type="term" value="F:fatty acid elongase activity"/>
    <property type="evidence" value="ECO:0007669"/>
    <property type="project" value="InterPro"/>
</dbReference>
<reference evidence="12 14" key="2">
    <citation type="submission" date="2018-03" db="EMBL/GenBank/DDBJ databases">
        <authorList>
            <person name="Fogelqvist J."/>
        </authorList>
    </citation>
    <scope>NUCLEOTIDE SEQUENCE [LARGE SCALE GENOMIC DNA]</scope>
</reference>
<proteinExistence type="inferred from homology"/>
<name>A0A0G4IUY0_PLABS</name>
<evidence type="ECO:0000313" key="13">
    <source>
        <dbReference type="Proteomes" id="UP000039324"/>
    </source>
</evidence>
<feature type="transmembrane region" description="Helical" evidence="10">
    <location>
        <begin position="161"/>
        <end position="179"/>
    </location>
</feature>
<dbReference type="GO" id="GO:0030148">
    <property type="term" value="P:sphingolipid biosynthetic process"/>
    <property type="evidence" value="ECO:0007669"/>
    <property type="project" value="TreeGrafter"/>
</dbReference>
<keyword evidence="12" id="KW-0496">Mitochondrion</keyword>
<evidence type="ECO:0000256" key="2">
    <source>
        <dbReference type="ARBA" id="ARBA00022516"/>
    </source>
</evidence>
<dbReference type="EMBL" id="OVEO01000010">
    <property type="protein sequence ID" value="SPQ98649.1"/>
    <property type="molecule type" value="Genomic_DNA"/>
</dbReference>
<comment type="subcellular location">
    <subcellularLocation>
        <location evidence="1">Membrane</location>
        <topology evidence="1">Multi-pass membrane protein</topology>
    </subcellularLocation>
</comment>
<keyword evidence="6 10" id="KW-1133">Transmembrane helix</keyword>
<accession>A0A0G4IUY0</accession>
<dbReference type="GO" id="GO:0034626">
    <property type="term" value="P:fatty acid elongation, polyunsaturated fatty acid"/>
    <property type="evidence" value="ECO:0007669"/>
    <property type="project" value="TreeGrafter"/>
</dbReference>
<keyword evidence="8 10" id="KW-0472">Membrane</keyword>
<keyword evidence="5 10" id="KW-0276">Fatty acid metabolism</keyword>
<geneLocation type="mitochondrion" evidence="12"/>
<feature type="transmembrane region" description="Helical" evidence="10">
    <location>
        <begin position="191"/>
        <end position="210"/>
    </location>
</feature>